<proteinExistence type="predicted"/>
<accession>A0A238WPS2</accession>
<dbReference type="Pfam" id="PF11887">
    <property type="entry name" value="Mce4_CUP1"/>
    <property type="match status" value="1"/>
</dbReference>
<dbReference type="InterPro" id="IPR003399">
    <property type="entry name" value="Mce/MlaD"/>
</dbReference>
<evidence type="ECO:0000259" key="2">
    <source>
        <dbReference type="Pfam" id="PF11887"/>
    </source>
</evidence>
<dbReference type="OrthoDB" id="4516955at2"/>
<evidence type="ECO:0000313" key="3">
    <source>
        <dbReference type="EMBL" id="SNR48254.1"/>
    </source>
</evidence>
<feature type="domain" description="Mce/MlaD" evidence="1">
    <location>
        <begin position="32"/>
        <end position="105"/>
    </location>
</feature>
<keyword evidence="4" id="KW-1185">Reference proteome</keyword>
<reference evidence="3 4" key="1">
    <citation type="submission" date="2017-06" db="EMBL/GenBank/DDBJ databases">
        <authorList>
            <person name="Kim H.J."/>
            <person name="Triplett B.A."/>
        </authorList>
    </citation>
    <scope>NUCLEOTIDE SEQUENCE [LARGE SCALE GENOMIC DNA]</scope>
    <source>
        <strain evidence="3 4">DSM 45207</strain>
    </source>
</reference>
<dbReference type="RefSeq" id="WP_089300881.1">
    <property type="nucleotide sequence ID" value="NZ_FZNW01000007.1"/>
</dbReference>
<dbReference type="NCBIfam" id="TIGR00996">
    <property type="entry name" value="Mtu_fam_mce"/>
    <property type="match status" value="1"/>
</dbReference>
<name>A0A238WPS2_9PSEU</name>
<dbReference type="Pfam" id="PF02470">
    <property type="entry name" value="MlaD"/>
    <property type="match status" value="1"/>
</dbReference>
<evidence type="ECO:0000313" key="4">
    <source>
        <dbReference type="Proteomes" id="UP000198348"/>
    </source>
</evidence>
<dbReference type="PANTHER" id="PTHR33371">
    <property type="entry name" value="INTERMEMBRANE PHOSPHOLIPID TRANSPORT SYSTEM BINDING PROTEIN MLAD-RELATED"/>
    <property type="match status" value="1"/>
</dbReference>
<dbReference type="Proteomes" id="UP000198348">
    <property type="component" value="Unassembled WGS sequence"/>
</dbReference>
<dbReference type="InterPro" id="IPR024516">
    <property type="entry name" value="Mce_C"/>
</dbReference>
<dbReference type="AlphaFoldDB" id="A0A238WPS2"/>
<dbReference type="InterPro" id="IPR005693">
    <property type="entry name" value="Mce"/>
</dbReference>
<dbReference type="GO" id="GO:0005576">
    <property type="term" value="C:extracellular region"/>
    <property type="evidence" value="ECO:0007669"/>
    <property type="project" value="TreeGrafter"/>
</dbReference>
<dbReference type="PANTHER" id="PTHR33371:SF4">
    <property type="entry name" value="INTERMEMBRANE PHOSPHOLIPID TRANSPORT SYSTEM BINDING PROTEIN MLAD"/>
    <property type="match status" value="1"/>
</dbReference>
<dbReference type="EMBL" id="FZNW01000007">
    <property type="protein sequence ID" value="SNR48254.1"/>
    <property type="molecule type" value="Genomic_DNA"/>
</dbReference>
<feature type="domain" description="Mammalian cell entry C-terminal" evidence="2">
    <location>
        <begin position="111"/>
        <end position="304"/>
    </location>
</feature>
<evidence type="ECO:0000259" key="1">
    <source>
        <dbReference type="Pfam" id="PF02470"/>
    </source>
</evidence>
<organism evidence="3 4">
    <name type="scientific">Haloechinothrix alba</name>
    <dbReference type="NCBI Taxonomy" id="664784"/>
    <lineage>
        <taxon>Bacteria</taxon>
        <taxon>Bacillati</taxon>
        <taxon>Actinomycetota</taxon>
        <taxon>Actinomycetes</taxon>
        <taxon>Pseudonocardiales</taxon>
        <taxon>Pseudonocardiaceae</taxon>
        <taxon>Haloechinothrix</taxon>
    </lineage>
</organism>
<sequence>MTAKPARALSLVVVAVLLAAGLFLAARPEPSLTVHADFAQADGLFVGSDVAVLGVPVGRVDGIEPRGDKVRLTMSLPADTDIPAGAEAWVASPTVVPDQYIELTPAYTGGEKMADGAVIPTERTRSPIAWDTLVESVNDLLVALGPDGAGEDGSLGRMIDSAAGLLDGRGEKLREAILNISQASQIALDGTPDAEALLESVDALMEILVENQSTVDSLTRSVNDVAGEFARQEREVEQALTSLTSVLREVAQLTGEHGDSIADSVERLADVSVHLGEQQAELTEVMDTLPLAADNITRAVTDDQKLRIRLDITTNLSQFDRIRPLCAELPLPLCDGPGIVNPIPLPPELARGWTEGE</sequence>
<gene>
    <name evidence="3" type="ORF">SAMN06265360_10739</name>
</gene>
<dbReference type="InterPro" id="IPR052336">
    <property type="entry name" value="MlaD_Phospholipid_Transporter"/>
</dbReference>
<protein>
    <submittedName>
        <fullName evidence="3">Phospholipid/cholesterol/gamma-HCH transport system substrate-binding protein</fullName>
    </submittedName>
</protein>